<proteinExistence type="predicted"/>
<evidence type="ECO:0008006" key="3">
    <source>
        <dbReference type="Google" id="ProtNLM"/>
    </source>
</evidence>
<dbReference type="EMBL" id="JAHRHJ020003813">
    <property type="protein sequence ID" value="KAH9288835.1"/>
    <property type="molecule type" value="Genomic_DNA"/>
</dbReference>
<name>A0AA38F4M9_TAXCH</name>
<organism evidence="1 2">
    <name type="scientific">Taxus chinensis</name>
    <name type="common">Chinese yew</name>
    <name type="synonym">Taxus wallichiana var. chinensis</name>
    <dbReference type="NCBI Taxonomy" id="29808"/>
    <lineage>
        <taxon>Eukaryota</taxon>
        <taxon>Viridiplantae</taxon>
        <taxon>Streptophyta</taxon>
        <taxon>Embryophyta</taxon>
        <taxon>Tracheophyta</taxon>
        <taxon>Spermatophyta</taxon>
        <taxon>Pinopsida</taxon>
        <taxon>Pinidae</taxon>
        <taxon>Conifers II</taxon>
        <taxon>Cupressales</taxon>
        <taxon>Taxaceae</taxon>
        <taxon>Taxus</taxon>
    </lineage>
</organism>
<dbReference type="Proteomes" id="UP000824469">
    <property type="component" value="Unassembled WGS sequence"/>
</dbReference>
<dbReference type="AlphaFoldDB" id="A0AA38F4M9"/>
<comment type="caution">
    <text evidence="1">The sequence shown here is derived from an EMBL/GenBank/DDBJ whole genome shotgun (WGS) entry which is preliminary data.</text>
</comment>
<protein>
    <recommendedName>
        <fullName evidence="3">Disease resistance protein</fullName>
    </recommendedName>
</protein>
<gene>
    <name evidence="1" type="ORF">KI387_032952</name>
</gene>
<keyword evidence="2" id="KW-1185">Reference proteome</keyword>
<evidence type="ECO:0000313" key="2">
    <source>
        <dbReference type="Proteomes" id="UP000824469"/>
    </source>
</evidence>
<dbReference type="SUPFAM" id="SSF52058">
    <property type="entry name" value="L domain-like"/>
    <property type="match status" value="1"/>
</dbReference>
<reference evidence="1 2" key="1">
    <citation type="journal article" date="2021" name="Nat. Plants">
        <title>The Taxus genome provides insights into paclitaxel biosynthesis.</title>
        <authorList>
            <person name="Xiong X."/>
            <person name="Gou J."/>
            <person name="Liao Q."/>
            <person name="Li Y."/>
            <person name="Zhou Q."/>
            <person name="Bi G."/>
            <person name="Li C."/>
            <person name="Du R."/>
            <person name="Wang X."/>
            <person name="Sun T."/>
            <person name="Guo L."/>
            <person name="Liang H."/>
            <person name="Lu P."/>
            <person name="Wu Y."/>
            <person name="Zhang Z."/>
            <person name="Ro D.K."/>
            <person name="Shang Y."/>
            <person name="Huang S."/>
            <person name="Yan J."/>
        </authorList>
    </citation>
    <scope>NUCLEOTIDE SEQUENCE [LARGE SCALE GENOMIC DNA]</scope>
    <source>
        <strain evidence="1">Ta-2019</strain>
    </source>
</reference>
<dbReference type="InterPro" id="IPR032675">
    <property type="entry name" value="LRR_dom_sf"/>
</dbReference>
<accession>A0AA38F4M9</accession>
<sequence>MQGLEGFQTILSKRNWRCYGTIKDRSMDADITYFIQNSDDWVHASTSLLWLEIDFNRDIYMTCIPSWIPLQNLQYLSIAKRNLRKLRQTDAQGPSSLKELENKHTNLEEFPDLSRTSNHLEKVVLNDYEIPIEWLSFLESLKSNERNLAYSVRGLALASFESSSSRVLLPGLIFKGVVALNNRGQFLPVKSPMSNLRKIKFVNQEFVTKVLISGYHYPNLESLRLYSMKNLNEVALNMVPILKSLKLKACSNLINVSGIFMDNLTEMNSLPGIKTERLQITRCPKGKLLPTTLTYLEVEGQNEWKAVPVLSELTKLETLIITECEELEELSVAGLSLRHTITIVRCEKLQNISGIEQLPGLKAIQISLCNNAAIRSTCECSNTRVPSENLIAIGNVAEGAELKLGPHLFSEWIAAEQVIQLEDRTALDLVETMADGGSLGAIIYCAVVGIDSERTKVILVWS</sequence>
<evidence type="ECO:0000313" key="1">
    <source>
        <dbReference type="EMBL" id="KAH9288835.1"/>
    </source>
</evidence>
<dbReference type="Gene3D" id="3.80.10.10">
    <property type="entry name" value="Ribonuclease Inhibitor"/>
    <property type="match status" value="2"/>
</dbReference>